<sequence>MPIALITGIALGIGFFFLNLRGEAYSYYRYATSSGKTDTHTSFNELPLPAFLSWLPCPSSSPGETGSAFENKNTCTGNSSAELIL</sequence>
<evidence type="ECO:0000313" key="2">
    <source>
        <dbReference type="EMBL" id="CAK9187672.1"/>
    </source>
</evidence>
<evidence type="ECO:0000313" key="3">
    <source>
        <dbReference type="Proteomes" id="UP001642360"/>
    </source>
</evidence>
<gene>
    <name evidence="2" type="ORF">ILEXP_LOCUS58253</name>
</gene>
<keyword evidence="3" id="KW-1185">Reference proteome</keyword>
<feature type="region of interest" description="Disordered" evidence="1">
    <location>
        <begin position="63"/>
        <end position="85"/>
    </location>
</feature>
<feature type="non-terminal residue" evidence="2">
    <location>
        <position position="85"/>
    </location>
</feature>
<evidence type="ECO:0000256" key="1">
    <source>
        <dbReference type="SAM" id="MobiDB-lite"/>
    </source>
</evidence>
<name>A0ABC8V4D3_9AQUA</name>
<reference evidence="2 3" key="1">
    <citation type="submission" date="2024-02" db="EMBL/GenBank/DDBJ databases">
        <authorList>
            <person name="Vignale AGUSTIN F."/>
            <person name="Sosa J E."/>
            <person name="Modenutti C."/>
        </authorList>
    </citation>
    <scope>NUCLEOTIDE SEQUENCE [LARGE SCALE GENOMIC DNA]</scope>
</reference>
<evidence type="ECO:0008006" key="4">
    <source>
        <dbReference type="Google" id="ProtNLM"/>
    </source>
</evidence>
<protein>
    <recommendedName>
        <fullName evidence="4">Photosystem II protein N</fullName>
    </recommendedName>
</protein>
<accession>A0ABC8V4D3</accession>
<dbReference type="Proteomes" id="UP001642360">
    <property type="component" value="Unassembled WGS sequence"/>
</dbReference>
<dbReference type="EMBL" id="CAUOFW020010068">
    <property type="protein sequence ID" value="CAK9187672.1"/>
    <property type="molecule type" value="Genomic_DNA"/>
</dbReference>
<organism evidence="2 3">
    <name type="scientific">Ilex paraguariensis</name>
    <name type="common">yerba mate</name>
    <dbReference type="NCBI Taxonomy" id="185542"/>
    <lineage>
        <taxon>Eukaryota</taxon>
        <taxon>Viridiplantae</taxon>
        <taxon>Streptophyta</taxon>
        <taxon>Embryophyta</taxon>
        <taxon>Tracheophyta</taxon>
        <taxon>Spermatophyta</taxon>
        <taxon>Magnoliopsida</taxon>
        <taxon>eudicotyledons</taxon>
        <taxon>Gunneridae</taxon>
        <taxon>Pentapetalae</taxon>
        <taxon>asterids</taxon>
        <taxon>campanulids</taxon>
        <taxon>Aquifoliales</taxon>
        <taxon>Aquifoliaceae</taxon>
        <taxon>Ilex</taxon>
    </lineage>
</organism>
<comment type="caution">
    <text evidence="2">The sequence shown here is derived from an EMBL/GenBank/DDBJ whole genome shotgun (WGS) entry which is preliminary data.</text>
</comment>
<dbReference type="AlphaFoldDB" id="A0ABC8V4D3"/>
<proteinExistence type="predicted"/>